<comment type="caution">
    <text evidence="1">The sequence shown here is derived from an EMBL/GenBank/DDBJ whole genome shotgun (WGS) entry which is preliminary data.</text>
</comment>
<evidence type="ECO:0000313" key="2">
    <source>
        <dbReference type="Proteomes" id="UP001342826"/>
    </source>
</evidence>
<evidence type="ECO:0000313" key="1">
    <source>
        <dbReference type="EMBL" id="MED4403001.1"/>
    </source>
</evidence>
<dbReference type="GeneID" id="301143478"/>
<name>A0ABU6P4C6_9BACI</name>
<reference evidence="1 2" key="1">
    <citation type="submission" date="2023-03" db="EMBL/GenBank/DDBJ databases">
        <title>Bacillus Genome Sequencing.</title>
        <authorList>
            <person name="Dunlap C."/>
        </authorList>
    </citation>
    <scope>NUCLEOTIDE SEQUENCE [LARGE SCALE GENOMIC DNA]</scope>
    <source>
        <strain evidence="1 2">NRS-1717</strain>
    </source>
</reference>
<keyword evidence="2" id="KW-1185">Reference proteome</keyword>
<proteinExistence type="predicted"/>
<dbReference type="RefSeq" id="WP_156483710.1">
    <property type="nucleotide sequence ID" value="NZ_JARSOS010000098.1"/>
</dbReference>
<gene>
    <name evidence="1" type="ORF">P9271_16975</name>
</gene>
<dbReference type="Proteomes" id="UP001342826">
    <property type="component" value="Unassembled WGS sequence"/>
</dbReference>
<organism evidence="1 2">
    <name type="scientific">Metabacillus fastidiosus</name>
    <dbReference type="NCBI Taxonomy" id="1458"/>
    <lineage>
        <taxon>Bacteria</taxon>
        <taxon>Bacillati</taxon>
        <taxon>Bacillota</taxon>
        <taxon>Bacilli</taxon>
        <taxon>Bacillales</taxon>
        <taxon>Bacillaceae</taxon>
        <taxon>Metabacillus</taxon>
    </lineage>
</organism>
<sequence>MTTKLLKKYFLNELERENLEKQLLERFPELSEKIFQMDDVELLEQR</sequence>
<protein>
    <submittedName>
        <fullName evidence="1">Uncharacterized protein</fullName>
    </submittedName>
</protein>
<accession>A0ABU6P4C6</accession>
<dbReference type="EMBL" id="JARTFS010000013">
    <property type="protein sequence ID" value="MED4403001.1"/>
    <property type="molecule type" value="Genomic_DNA"/>
</dbReference>